<evidence type="ECO:0000313" key="2">
    <source>
        <dbReference type="EMBL" id="KAJ3663937.1"/>
    </source>
</evidence>
<protein>
    <submittedName>
        <fullName evidence="2">Uncharacterized protein</fullName>
    </submittedName>
</protein>
<dbReference type="AlphaFoldDB" id="A0AA38MQ35"/>
<feature type="compositionally biased region" description="Basic and acidic residues" evidence="1">
    <location>
        <begin position="1"/>
        <end position="20"/>
    </location>
</feature>
<sequence length="144" mass="16338">MEVNKSEVTDGARTSTEKNDSQLGWCPRFPTDDAHAYCARALEFSVLAKIPVVLTIYLRLFQILLLLDRWRFNLYVSPLVVNVCRHPIVRPLAPRYPLLCVYLRRSEPSRRPAKSLHYKGLYEKTLGGAAGCERRSSSESAPMG</sequence>
<dbReference type="Proteomes" id="UP001168821">
    <property type="component" value="Unassembled WGS sequence"/>
</dbReference>
<evidence type="ECO:0000256" key="1">
    <source>
        <dbReference type="SAM" id="MobiDB-lite"/>
    </source>
</evidence>
<accession>A0AA38MQ35</accession>
<feature type="region of interest" description="Disordered" evidence="1">
    <location>
        <begin position="1"/>
        <end position="21"/>
    </location>
</feature>
<gene>
    <name evidence="2" type="ORF">Zmor_008152</name>
</gene>
<proteinExistence type="predicted"/>
<keyword evidence="3" id="KW-1185">Reference proteome</keyword>
<dbReference type="EMBL" id="JALNTZ010000002">
    <property type="protein sequence ID" value="KAJ3663937.1"/>
    <property type="molecule type" value="Genomic_DNA"/>
</dbReference>
<reference evidence="2" key="1">
    <citation type="journal article" date="2023" name="G3 (Bethesda)">
        <title>Whole genome assemblies of Zophobas morio and Tenebrio molitor.</title>
        <authorList>
            <person name="Kaur S."/>
            <person name="Stinson S.A."/>
            <person name="diCenzo G.C."/>
        </authorList>
    </citation>
    <scope>NUCLEOTIDE SEQUENCE</scope>
    <source>
        <strain evidence="2">QUZm001</strain>
    </source>
</reference>
<name>A0AA38MQ35_9CUCU</name>
<comment type="caution">
    <text evidence="2">The sequence shown here is derived from an EMBL/GenBank/DDBJ whole genome shotgun (WGS) entry which is preliminary data.</text>
</comment>
<evidence type="ECO:0000313" key="3">
    <source>
        <dbReference type="Proteomes" id="UP001168821"/>
    </source>
</evidence>
<organism evidence="2 3">
    <name type="scientific">Zophobas morio</name>
    <dbReference type="NCBI Taxonomy" id="2755281"/>
    <lineage>
        <taxon>Eukaryota</taxon>
        <taxon>Metazoa</taxon>
        <taxon>Ecdysozoa</taxon>
        <taxon>Arthropoda</taxon>
        <taxon>Hexapoda</taxon>
        <taxon>Insecta</taxon>
        <taxon>Pterygota</taxon>
        <taxon>Neoptera</taxon>
        <taxon>Endopterygota</taxon>
        <taxon>Coleoptera</taxon>
        <taxon>Polyphaga</taxon>
        <taxon>Cucujiformia</taxon>
        <taxon>Tenebrionidae</taxon>
        <taxon>Zophobas</taxon>
    </lineage>
</organism>